<dbReference type="EMBL" id="HACG01017560">
    <property type="protein sequence ID" value="CEK64425.1"/>
    <property type="molecule type" value="Transcribed_RNA"/>
</dbReference>
<protein>
    <recommendedName>
        <fullName evidence="2">E3 ubiquitin-protein ligase UBR4 N-terminal domain-containing protein</fullName>
    </recommendedName>
</protein>
<feature type="region of interest" description="Disordered" evidence="1">
    <location>
        <begin position="16"/>
        <end position="42"/>
    </location>
</feature>
<feature type="non-terminal residue" evidence="3">
    <location>
        <position position="73"/>
    </location>
</feature>
<gene>
    <name evidence="3" type="primary">ORF51735</name>
</gene>
<feature type="compositionally biased region" description="Basic and acidic residues" evidence="1">
    <location>
        <begin position="24"/>
        <end position="42"/>
    </location>
</feature>
<sequence>LSRSDVVTFTCLFKPAELPSGTDDPEKGSLGHEKEKSKDKKLTRLDTQTDLFDQMTSVFADAAPAVTSASKVD</sequence>
<feature type="non-terminal residue" evidence="3">
    <location>
        <position position="1"/>
    </location>
</feature>
<evidence type="ECO:0000256" key="1">
    <source>
        <dbReference type="SAM" id="MobiDB-lite"/>
    </source>
</evidence>
<dbReference type="InterPro" id="IPR045841">
    <property type="entry name" value="E3_UBR4_N"/>
</dbReference>
<evidence type="ECO:0000259" key="2">
    <source>
        <dbReference type="Pfam" id="PF19423"/>
    </source>
</evidence>
<evidence type="ECO:0000313" key="3">
    <source>
        <dbReference type="EMBL" id="CEK64425.1"/>
    </source>
</evidence>
<name>A0A0B6Z9P7_9EUPU</name>
<dbReference type="Pfam" id="PF19423">
    <property type="entry name" value="E3_UBR4_N"/>
    <property type="match status" value="1"/>
</dbReference>
<dbReference type="AlphaFoldDB" id="A0A0B6Z9P7"/>
<accession>A0A0B6Z9P7</accession>
<feature type="domain" description="E3 ubiquitin-protein ligase UBR4 N-terminal" evidence="2">
    <location>
        <begin position="1"/>
        <end position="64"/>
    </location>
</feature>
<reference evidence="3" key="1">
    <citation type="submission" date="2014-12" db="EMBL/GenBank/DDBJ databases">
        <title>Insight into the proteome of Arion vulgaris.</title>
        <authorList>
            <person name="Aradska J."/>
            <person name="Bulat T."/>
            <person name="Smidak R."/>
            <person name="Sarate P."/>
            <person name="Gangsoo J."/>
            <person name="Sialana F."/>
            <person name="Bilban M."/>
            <person name="Lubec G."/>
        </authorList>
    </citation>
    <scope>NUCLEOTIDE SEQUENCE</scope>
    <source>
        <tissue evidence="3">Skin</tissue>
    </source>
</reference>
<organism evidence="3">
    <name type="scientific">Arion vulgaris</name>
    <dbReference type="NCBI Taxonomy" id="1028688"/>
    <lineage>
        <taxon>Eukaryota</taxon>
        <taxon>Metazoa</taxon>
        <taxon>Spiralia</taxon>
        <taxon>Lophotrochozoa</taxon>
        <taxon>Mollusca</taxon>
        <taxon>Gastropoda</taxon>
        <taxon>Heterobranchia</taxon>
        <taxon>Euthyneura</taxon>
        <taxon>Panpulmonata</taxon>
        <taxon>Eupulmonata</taxon>
        <taxon>Stylommatophora</taxon>
        <taxon>Helicina</taxon>
        <taxon>Arionoidea</taxon>
        <taxon>Arionidae</taxon>
        <taxon>Arion</taxon>
    </lineage>
</organism>
<proteinExistence type="predicted"/>